<dbReference type="InterPro" id="IPR036890">
    <property type="entry name" value="HATPase_C_sf"/>
</dbReference>
<accession>A0ABR5H6N4</accession>
<evidence type="ECO:0000256" key="7">
    <source>
        <dbReference type="ARBA" id="ARBA00022777"/>
    </source>
</evidence>
<organism evidence="14 15">
    <name type="scientific">Methylobacterium indicum</name>
    <dbReference type="NCBI Taxonomy" id="1775910"/>
    <lineage>
        <taxon>Bacteria</taxon>
        <taxon>Pseudomonadati</taxon>
        <taxon>Pseudomonadota</taxon>
        <taxon>Alphaproteobacteria</taxon>
        <taxon>Hyphomicrobiales</taxon>
        <taxon>Methylobacteriaceae</taxon>
        <taxon>Methylobacterium</taxon>
    </lineage>
</organism>
<dbReference type="PRINTS" id="PR00344">
    <property type="entry name" value="BCTRLSENSOR"/>
</dbReference>
<keyword evidence="6 11" id="KW-0812">Transmembrane</keyword>
<keyword evidence="5" id="KW-0808">Transferase</keyword>
<sequence length="441" mass="45690">MTGLGQIGSLRRRLLLGALGLIVAALVVAGLAIGLILARFVRGQIESRLDAQIVSLVSGLEPGQPLRLSRDLDAPPFDRPGSGWTWQVRRGAASIGSASLAGRDLALPQVPEAGDDRPRPADGAGPRGEALILRVLDLPDGTMVAASAPRAALWGPLREAGLALAASLGVLGLCLAAGAVAQVRLGLKPLDRLRRELEAVRAGQRERVPASQPAEVRPLAAEINALLDENAAQLAQARTHVANLAHGLKTPLATLSLALSEPGRDPDGRLAHLVASLDRGVRHHLRRARSAALTGATRIRTELAGPVADLASALERLHAEKGVQVTCAVPPGLAAACDPQDLDEMLGNLIDNACTWCARAVRVSAEAAGSDVIVSIEDDGPGLGPEALAAVAQRGKRLDETVPGHGFGLAITTELAELYGGGLELDRSAMGGLRARLRLPG</sequence>
<keyword evidence="10 11" id="KW-0472">Membrane</keyword>
<dbReference type="RefSeq" id="WP_048461263.1">
    <property type="nucleotide sequence ID" value="NZ_JTHG01000177.1"/>
</dbReference>
<comment type="subcellular location">
    <subcellularLocation>
        <location evidence="2">Membrane</location>
    </subcellularLocation>
</comment>
<evidence type="ECO:0000259" key="12">
    <source>
        <dbReference type="PROSITE" id="PS50109"/>
    </source>
</evidence>
<dbReference type="GO" id="GO:0016301">
    <property type="term" value="F:kinase activity"/>
    <property type="evidence" value="ECO:0007669"/>
    <property type="project" value="UniProtKB-KW"/>
</dbReference>
<feature type="transmembrane region" description="Helical" evidence="11">
    <location>
        <begin position="160"/>
        <end position="181"/>
    </location>
</feature>
<comment type="caution">
    <text evidence="14">The sequence shown here is derived from an EMBL/GenBank/DDBJ whole genome shotgun (WGS) entry which is preliminary data.</text>
</comment>
<dbReference type="InterPro" id="IPR003660">
    <property type="entry name" value="HAMP_dom"/>
</dbReference>
<keyword evidence="4" id="KW-0597">Phosphoprotein</keyword>
<evidence type="ECO:0000256" key="6">
    <source>
        <dbReference type="ARBA" id="ARBA00022692"/>
    </source>
</evidence>
<dbReference type="InterPro" id="IPR050428">
    <property type="entry name" value="TCS_sensor_his_kinase"/>
</dbReference>
<evidence type="ECO:0000256" key="2">
    <source>
        <dbReference type="ARBA" id="ARBA00004370"/>
    </source>
</evidence>
<dbReference type="PANTHER" id="PTHR45436:SF5">
    <property type="entry name" value="SENSOR HISTIDINE KINASE TRCS"/>
    <property type="match status" value="1"/>
</dbReference>
<evidence type="ECO:0000256" key="1">
    <source>
        <dbReference type="ARBA" id="ARBA00000085"/>
    </source>
</evidence>
<name>A0ABR5H6N4_9HYPH</name>
<evidence type="ECO:0000259" key="13">
    <source>
        <dbReference type="PROSITE" id="PS50885"/>
    </source>
</evidence>
<evidence type="ECO:0000256" key="10">
    <source>
        <dbReference type="ARBA" id="ARBA00023136"/>
    </source>
</evidence>
<dbReference type="Pfam" id="PF02518">
    <property type="entry name" value="HATPase_c"/>
    <property type="match status" value="1"/>
</dbReference>
<dbReference type="PROSITE" id="PS50885">
    <property type="entry name" value="HAMP"/>
    <property type="match status" value="1"/>
</dbReference>
<dbReference type="SMART" id="SM00387">
    <property type="entry name" value="HATPase_c"/>
    <property type="match status" value="1"/>
</dbReference>
<evidence type="ECO:0000256" key="8">
    <source>
        <dbReference type="ARBA" id="ARBA00022989"/>
    </source>
</evidence>
<dbReference type="InterPro" id="IPR004358">
    <property type="entry name" value="Sig_transdc_His_kin-like_C"/>
</dbReference>
<keyword evidence="15" id="KW-1185">Reference proteome</keyword>
<dbReference type="PANTHER" id="PTHR45436">
    <property type="entry name" value="SENSOR HISTIDINE KINASE YKOH"/>
    <property type="match status" value="1"/>
</dbReference>
<dbReference type="SUPFAM" id="SSF55874">
    <property type="entry name" value="ATPase domain of HSP90 chaperone/DNA topoisomerase II/histidine kinase"/>
    <property type="match status" value="1"/>
</dbReference>
<keyword evidence="9" id="KW-0902">Two-component regulatory system</keyword>
<evidence type="ECO:0000256" key="5">
    <source>
        <dbReference type="ARBA" id="ARBA00022679"/>
    </source>
</evidence>
<evidence type="ECO:0000313" key="14">
    <source>
        <dbReference type="EMBL" id="KMO19992.1"/>
    </source>
</evidence>
<dbReference type="EMBL" id="JTHG01000177">
    <property type="protein sequence ID" value="KMO19992.1"/>
    <property type="molecule type" value="Genomic_DNA"/>
</dbReference>
<dbReference type="Gene3D" id="3.30.565.10">
    <property type="entry name" value="Histidine kinase-like ATPase, C-terminal domain"/>
    <property type="match status" value="1"/>
</dbReference>
<dbReference type="InterPro" id="IPR003594">
    <property type="entry name" value="HATPase_dom"/>
</dbReference>
<evidence type="ECO:0000256" key="9">
    <source>
        <dbReference type="ARBA" id="ARBA00023012"/>
    </source>
</evidence>
<dbReference type="Proteomes" id="UP000036471">
    <property type="component" value="Unassembled WGS sequence"/>
</dbReference>
<evidence type="ECO:0000256" key="3">
    <source>
        <dbReference type="ARBA" id="ARBA00012438"/>
    </source>
</evidence>
<feature type="domain" description="HAMP" evidence="13">
    <location>
        <begin position="184"/>
        <end position="235"/>
    </location>
</feature>
<feature type="domain" description="Histidine kinase" evidence="12">
    <location>
        <begin position="243"/>
        <end position="441"/>
    </location>
</feature>
<evidence type="ECO:0000256" key="4">
    <source>
        <dbReference type="ARBA" id="ARBA00022553"/>
    </source>
</evidence>
<dbReference type="PROSITE" id="PS50109">
    <property type="entry name" value="HIS_KIN"/>
    <property type="match status" value="1"/>
</dbReference>
<reference evidence="14 15" key="1">
    <citation type="submission" date="2014-11" db="EMBL/GenBank/DDBJ databases">
        <title>Comparative genomics of Methylobacterium species.</title>
        <authorList>
            <person name="Chaudhry V."/>
            <person name="Patil P.B."/>
        </authorList>
    </citation>
    <scope>NUCLEOTIDE SEQUENCE [LARGE SCALE GENOMIC DNA]</scope>
    <source>
        <strain evidence="14 15">SE3.6</strain>
    </source>
</reference>
<dbReference type="Gene3D" id="1.10.287.130">
    <property type="match status" value="1"/>
</dbReference>
<evidence type="ECO:0000313" key="15">
    <source>
        <dbReference type="Proteomes" id="UP000036471"/>
    </source>
</evidence>
<keyword evidence="7 14" id="KW-0418">Kinase</keyword>
<evidence type="ECO:0000256" key="11">
    <source>
        <dbReference type="SAM" id="Phobius"/>
    </source>
</evidence>
<keyword evidence="8 11" id="KW-1133">Transmembrane helix</keyword>
<comment type="catalytic activity">
    <reaction evidence="1">
        <text>ATP + protein L-histidine = ADP + protein N-phospho-L-histidine.</text>
        <dbReference type="EC" id="2.7.13.3"/>
    </reaction>
</comment>
<dbReference type="EC" id="2.7.13.3" evidence="3"/>
<protein>
    <recommendedName>
        <fullName evidence="3">histidine kinase</fullName>
        <ecNumber evidence="3">2.7.13.3</ecNumber>
    </recommendedName>
</protein>
<feature type="transmembrane region" description="Helical" evidence="11">
    <location>
        <begin position="14"/>
        <end position="38"/>
    </location>
</feature>
<dbReference type="InterPro" id="IPR005467">
    <property type="entry name" value="His_kinase_dom"/>
</dbReference>
<gene>
    <name evidence="14" type="ORF">QR79_18845</name>
</gene>
<proteinExistence type="predicted"/>